<dbReference type="CDD" id="cd06171">
    <property type="entry name" value="Sigma70_r4"/>
    <property type="match status" value="1"/>
</dbReference>
<dbReference type="InterPro" id="IPR013249">
    <property type="entry name" value="RNA_pol_sigma70_r4_t2"/>
</dbReference>
<dbReference type="InterPro" id="IPR007627">
    <property type="entry name" value="RNA_pol_sigma70_r2"/>
</dbReference>
<dbReference type="EMBL" id="NWVC01000008">
    <property type="protein sequence ID" value="PCG13460.1"/>
    <property type="molecule type" value="Genomic_DNA"/>
</dbReference>
<dbReference type="Gene3D" id="1.10.1740.10">
    <property type="match status" value="1"/>
</dbReference>
<evidence type="ECO:0000259" key="5">
    <source>
        <dbReference type="Pfam" id="PF04542"/>
    </source>
</evidence>
<dbReference type="GO" id="GO:0006352">
    <property type="term" value="P:DNA-templated transcription initiation"/>
    <property type="evidence" value="ECO:0007669"/>
    <property type="project" value="InterPro"/>
</dbReference>
<dbReference type="InterPro" id="IPR039425">
    <property type="entry name" value="RNA_pol_sigma-70-like"/>
</dbReference>
<evidence type="ECO:0000256" key="4">
    <source>
        <dbReference type="ARBA" id="ARBA00023163"/>
    </source>
</evidence>
<comment type="caution">
    <text evidence="7">The sequence shown here is derived from an EMBL/GenBank/DDBJ whole genome shotgun (WGS) entry which is preliminary data.</text>
</comment>
<dbReference type="NCBIfam" id="TIGR02937">
    <property type="entry name" value="sigma70-ECF"/>
    <property type="match status" value="1"/>
</dbReference>
<dbReference type="InterPro" id="IPR013324">
    <property type="entry name" value="RNA_pol_sigma_r3/r4-like"/>
</dbReference>
<dbReference type="Gene3D" id="1.10.10.10">
    <property type="entry name" value="Winged helix-like DNA-binding domain superfamily/Winged helix DNA-binding domain"/>
    <property type="match status" value="1"/>
</dbReference>
<evidence type="ECO:0000259" key="6">
    <source>
        <dbReference type="Pfam" id="PF08281"/>
    </source>
</evidence>
<organism evidence="7 8">
    <name type="scientific">Sphingomonas adhaesiva</name>
    <dbReference type="NCBI Taxonomy" id="28212"/>
    <lineage>
        <taxon>Bacteria</taxon>
        <taxon>Pseudomonadati</taxon>
        <taxon>Pseudomonadota</taxon>
        <taxon>Alphaproteobacteria</taxon>
        <taxon>Sphingomonadales</taxon>
        <taxon>Sphingomonadaceae</taxon>
        <taxon>Sphingomonas</taxon>
    </lineage>
</organism>
<dbReference type="SUPFAM" id="SSF88946">
    <property type="entry name" value="Sigma2 domain of RNA polymerase sigma factors"/>
    <property type="match status" value="1"/>
</dbReference>
<sequence>MPQPPFATAPLVQGGLMAGATPTTIDWLATHILPHEAGVRRWLIAGGASPDEADDLIQDAYCRLGELASTDHIASPRAYFVRIIQNLRRESFRRQKVVRFDMLTETQASSIIDERADPERVADARRQLSMVAAVLTGLPARCREIFRLRRIEGLSQREIAHRMGVSEGVVENDAAKAIRHLMSAMRADGETLAGGTATRRRA</sequence>
<dbReference type="GO" id="GO:0003677">
    <property type="term" value="F:DNA binding"/>
    <property type="evidence" value="ECO:0007669"/>
    <property type="project" value="InterPro"/>
</dbReference>
<accession>A0A2A4I6P0</accession>
<evidence type="ECO:0000256" key="1">
    <source>
        <dbReference type="ARBA" id="ARBA00010641"/>
    </source>
</evidence>
<dbReference type="Pfam" id="PF08281">
    <property type="entry name" value="Sigma70_r4_2"/>
    <property type="match status" value="1"/>
</dbReference>
<proteinExistence type="inferred from homology"/>
<evidence type="ECO:0000313" key="8">
    <source>
        <dbReference type="Proteomes" id="UP000218323"/>
    </source>
</evidence>
<dbReference type="AlphaFoldDB" id="A0A2A4I6P0"/>
<name>A0A2A4I6P0_9SPHN</name>
<evidence type="ECO:0000256" key="2">
    <source>
        <dbReference type="ARBA" id="ARBA00023015"/>
    </source>
</evidence>
<dbReference type="InterPro" id="IPR014284">
    <property type="entry name" value="RNA_pol_sigma-70_dom"/>
</dbReference>
<feature type="domain" description="RNA polymerase sigma factor 70 region 4 type 2" evidence="6">
    <location>
        <begin position="131"/>
        <end position="181"/>
    </location>
</feature>
<feature type="domain" description="RNA polymerase sigma-70 region 2" evidence="5">
    <location>
        <begin position="40"/>
        <end position="96"/>
    </location>
</feature>
<dbReference type="InterPro" id="IPR013325">
    <property type="entry name" value="RNA_pol_sigma_r2"/>
</dbReference>
<evidence type="ECO:0000313" key="7">
    <source>
        <dbReference type="EMBL" id="PCG13460.1"/>
    </source>
</evidence>
<gene>
    <name evidence="7" type="ORF">COA07_14935</name>
</gene>
<dbReference type="PANTHER" id="PTHR43133">
    <property type="entry name" value="RNA POLYMERASE ECF-TYPE SIGMA FACTO"/>
    <property type="match status" value="1"/>
</dbReference>
<dbReference type="Proteomes" id="UP000218323">
    <property type="component" value="Unassembled WGS sequence"/>
</dbReference>
<dbReference type="Pfam" id="PF04542">
    <property type="entry name" value="Sigma70_r2"/>
    <property type="match status" value="1"/>
</dbReference>
<comment type="similarity">
    <text evidence="1">Belongs to the sigma-70 factor family. ECF subfamily.</text>
</comment>
<protein>
    <submittedName>
        <fullName evidence="7">RNA polymerase subunit sigma-24</fullName>
    </submittedName>
</protein>
<keyword evidence="2" id="KW-0805">Transcription regulation</keyword>
<keyword evidence="3" id="KW-0731">Sigma factor</keyword>
<dbReference type="PANTHER" id="PTHR43133:SF63">
    <property type="entry name" value="RNA POLYMERASE SIGMA FACTOR FECI-RELATED"/>
    <property type="match status" value="1"/>
</dbReference>
<dbReference type="SUPFAM" id="SSF88659">
    <property type="entry name" value="Sigma3 and sigma4 domains of RNA polymerase sigma factors"/>
    <property type="match status" value="1"/>
</dbReference>
<evidence type="ECO:0000256" key="3">
    <source>
        <dbReference type="ARBA" id="ARBA00023082"/>
    </source>
</evidence>
<keyword evidence="8" id="KW-1185">Reference proteome</keyword>
<keyword evidence="4" id="KW-0804">Transcription</keyword>
<reference evidence="7 8" key="1">
    <citation type="submission" date="2017-09" db="EMBL/GenBank/DDBJ databases">
        <title>Sphingomonas adhaesiva DSM 7418, whole genome shotgun sequence.</title>
        <authorList>
            <person name="Feng G."/>
            <person name="Zhu H."/>
        </authorList>
    </citation>
    <scope>NUCLEOTIDE SEQUENCE [LARGE SCALE GENOMIC DNA]</scope>
    <source>
        <strain evidence="7 8">DSM 7418</strain>
    </source>
</reference>
<dbReference type="InterPro" id="IPR036388">
    <property type="entry name" value="WH-like_DNA-bd_sf"/>
</dbReference>
<dbReference type="GO" id="GO:0016987">
    <property type="term" value="F:sigma factor activity"/>
    <property type="evidence" value="ECO:0007669"/>
    <property type="project" value="UniProtKB-KW"/>
</dbReference>